<accession>A0A1J4MTZ7</accession>
<dbReference type="VEuPathDB" id="CryptoDB:cand_001750"/>
<keyword evidence="4" id="KW-1185">Reference proteome</keyword>
<comment type="caution">
    <text evidence="3">The sequence shown here is derived from an EMBL/GenBank/DDBJ whole genome shotgun (WGS) entry which is preliminary data.</text>
</comment>
<sequence length="771" mass="88422">MQKLRIFVHKIIFLFIFTIFFNSYCRNIYEISISFLQISASSYIKENLHDREENKLEEDDTDYRRQDTGVNESKKLYKHMKDINELQSPQLGDDVHDSRNNDINPTRETLVNNYIDVDIEKSDPFASSLIADLEAVDFCSDLYFGMIKKIIGILRGSEMVTLAKLAFLRFHKSEKYNQKNIKLKQFQQLIKQYTSLLHKCIYIFVDGRIQNITSNNTKPQECSLEEFKEKLTESQLLKAEISITEISIHRVLVYRNNQLCTGYDYQKKMFCELCIEIDIRENKSKRKLASLKEEYQKVADFVLACENYLFQENMKRFSGLDSLLRYKSGSGLNPGLKPDTKYGESNNGKDLNKIVHRKRIPYPGENESKDFYTSILAIKDNKQVPKAYNLKSLKNTNIHSSKGTSENYGVYHSNFKDHKSDSSSYYSTRSPIFPKRIPYPGEQTSKYSFSYRSPVSNYKSNFLKSSGAIIPRSPDNILGCTQSQLDYKDKKIDIPCTDVDSINARGIVKSTKDVKSNASKIPKSDSPVYHEIKSGFNKKEYKDNKSDVFENSGSSDSSRQISSNFDKISLYGGIKHADKIKTDLIYKSFLEFTPEPPKYSPDEHFSSKSEKIKGNLYCIKDNPSCEKDFLIAQQRLSRINIQTKKVHSSNVKKPNPNKNSLSTKSSITCSLKVHPGPKSRRSDTGSAKVTSLDYNTKPGPDNNLNYNFKYQFPIKLSASFTSKISKPNNNNTVSIDSDNSIVKDPIPIPKGILKKSESKPKHNKNVRFKDE</sequence>
<feature type="compositionally biased region" description="Basic residues" evidence="1">
    <location>
        <begin position="761"/>
        <end position="771"/>
    </location>
</feature>
<evidence type="ECO:0000313" key="4">
    <source>
        <dbReference type="Proteomes" id="UP000186804"/>
    </source>
</evidence>
<dbReference type="AlphaFoldDB" id="A0A1J4MTZ7"/>
<protein>
    <submittedName>
        <fullName evidence="3">Uncharacterized protein</fullName>
    </submittedName>
</protein>
<evidence type="ECO:0000256" key="2">
    <source>
        <dbReference type="SAM" id="Phobius"/>
    </source>
</evidence>
<dbReference type="RefSeq" id="XP_067068330.1">
    <property type="nucleotide sequence ID" value="XM_067210423.1"/>
</dbReference>
<proteinExistence type="predicted"/>
<feature type="compositionally biased region" description="Low complexity" evidence="1">
    <location>
        <begin position="648"/>
        <end position="666"/>
    </location>
</feature>
<name>A0A1J4MTZ7_9CRYT</name>
<feature type="compositionally biased region" description="Polar residues" evidence="1">
    <location>
        <begin position="727"/>
        <end position="740"/>
    </location>
</feature>
<evidence type="ECO:0000256" key="1">
    <source>
        <dbReference type="SAM" id="MobiDB-lite"/>
    </source>
</evidence>
<feature type="region of interest" description="Disordered" evidence="1">
    <location>
        <begin position="727"/>
        <end position="771"/>
    </location>
</feature>
<keyword evidence="2" id="KW-1133">Transmembrane helix</keyword>
<gene>
    <name evidence="3" type="ORF">cand_001750</name>
</gene>
<feature type="compositionally biased region" description="Polar residues" evidence="1">
    <location>
        <begin position="684"/>
        <end position="694"/>
    </location>
</feature>
<dbReference type="GeneID" id="92364360"/>
<keyword evidence="2" id="KW-0472">Membrane</keyword>
<dbReference type="EMBL" id="LRBS01000061">
    <property type="protein sequence ID" value="OII76484.1"/>
    <property type="molecule type" value="Genomic_DNA"/>
</dbReference>
<organism evidence="3 4">
    <name type="scientific">Cryptosporidium andersoni</name>
    <dbReference type="NCBI Taxonomy" id="117008"/>
    <lineage>
        <taxon>Eukaryota</taxon>
        <taxon>Sar</taxon>
        <taxon>Alveolata</taxon>
        <taxon>Apicomplexa</taxon>
        <taxon>Conoidasida</taxon>
        <taxon>Coccidia</taxon>
        <taxon>Eucoccidiorida</taxon>
        <taxon>Eimeriorina</taxon>
        <taxon>Cryptosporidiidae</taxon>
        <taxon>Cryptosporidium</taxon>
    </lineage>
</organism>
<dbReference type="Proteomes" id="UP000186804">
    <property type="component" value="Unassembled WGS sequence"/>
</dbReference>
<dbReference type="OrthoDB" id="10349669at2759"/>
<reference evidence="3 4" key="1">
    <citation type="submission" date="2016-10" db="EMBL/GenBank/DDBJ databases">
        <title>Reductive evolution of mitochondrial metabolism and differential evolution of invasion-related proteins in Cryptosporidium.</title>
        <authorList>
            <person name="Liu S."/>
            <person name="Roellig D.M."/>
            <person name="Guo Y."/>
            <person name="Li N."/>
            <person name="Frace M.A."/>
            <person name="Tang K."/>
            <person name="Zhang L."/>
            <person name="Feng Y."/>
            <person name="Xiao L."/>
        </authorList>
    </citation>
    <scope>NUCLEOTIDE SEQUENCE [LARGE SCALE GENOMIC DNA]</scope>
    <source>
        <strain evidence="3">30847</strain>
    </source>
</reference>
<keyword evidence="2" id="KW-0812">Transmembrane</keyword>
<feature type="transmembrane region" description="Helical" evidence="2">
    <location>
        <begin position="7"/>
        <end position="24"/>
    </location>
</feature>
<evidence type="ECO:0000313" key="3">
    <source>
        <dbReference type="EMBL" id="OII76484.1"/>
    </source>
</evidence>
<feature type="region of interest" description="Disordered" evidence="1">
    <location>
        <begin position="644"/>
        <end position="698"/>
    </location>
</feature>